<evidence type="ECO:0000313" key="4">
    <source>
        <dbReference type="EMBL" id="KAJ9555151.1"/>
    </source>
</evidence>
<dbReference type="PANTHER" id="PTHR46039">
    <property type="entry name" value="SUCROSE-PHOSPHATE SYNTHASE 3-RELATED"/>
    <property type="match status" value="1"/>
</dbReference>
<dbReference type="Proteomes" id="UP001172457">
    <property type="component" value="Chromosome 3"/>
</dbReference>
<sequence length="175" mass="20216">MAGNDWINSYLEAILDVGPGLEDKNSSLMLRERGKFSPTRYFVEEVITKFDETDLRRSWAMASSIRDSQERNTRLENMSWRIWNLARQKKQRGEKSQHKKKQESGQGMIPKKLIVDMPEELSEGEKADTVKDISPKGVVPKGGGLKRVNSIDVFNNFSAQQKEKKLYISSWFDSW</sequence>
<dbReference type="InterPro" id="IPR013860">
    <property type="entry name" value="AreA_GATA"/>
</dbReference>
<dbReference type="EMBL" id="JARYMX010000003">
    <property type="protein sequence ID" value="KAJ9555151.1"/>
    <property type="molecule type" value="Genomic_DNA"/>
</dbReference>
<gene>
    <name evidence="4" type="ORF">OSB04_009765</name>
</gene>
<evidence type="ECO:0000256" key="2">
    <source>
        <dbReference type="ARBA" id="ARBA00022679"/>
    </source>
</evidence>
<accession>A0AA38TJG0</accession>
<evidence type="ECO:0000259" key="3">
    <source>
        <dbReference type="Pfam" id="PF08550"/>
    </source>
</evidence>
<evidence type="ECO:0000313" key="5">
    <source>
        <dbReference type="Proteomes" id="UP001172457"/>
    </source>
</evidence>
<reference evidence="4" key="1">
    <citation type="submission" date="2023-03" db="EMBL/GenBank/DDBJ databases">
        <title>Chromosome-scale reference genome and RAD-based genetic map of yellow starthistle (Centaurea solstitialis) reveal putative structural variation and QTLs associated with invader traits.</title>
        <authorList>
            <person name="Reatini B."/>
            <person name="Cang F.A."/>
            <person name="Jiang Q."/>
            <person name="Mckibben M.T.W."/>
            <person name="Barker M.S."/>
            <person name="Rieseberg L.H."/>
            <person name="Dlugosch K.M."/>
        </authorList>
    </citation>
    <scope>NUCLEOTIDE SEQUENCE</scope>
    <source>
        <strain evidence="4">CAN-66</strain>
        <tissue evidence="4">Leaf</tissue>
    </source>
</reference>
<name>A0AA38TJG0_9ASTR</name>
<organism evidence="4 5">
    <name type="scientific">Centaurea solstitialis</name>
    <name type="common">yellow star-thistle</name>
    <dbReference type="NCBI Taxonomy" id="347529"/>
    <lineage>
        <taxon>Eukaryota</taxon>
        <taxon>Viridiplantae</taxon>
        <taxon>Streptophyta</taxon>
        <taxon>Embryophyta</taxon>
        <taxon>Tracheophyta</taxon>
        <taxon>Spermatophyta</taxon>
        <taxon>Magnoliopsida</taxon>
        <taxon>eudicotyledons</taxon>
        <taxon>Gunneridae</taxon>
        <taxon>Pentapetalae</taxon>
        <taxon>asterids</taxon>
        <taxon>campanulids</taxon>
        <taxon>Asterales</taxon>
        <taxon>Asteraceae</taxon>
        <taxon>Carduoideae</taxon>
        <taxon>Cardueae</taxon>
        <taxon>Centaureinae</taxon>
        <taxon>Centaurea</taxon>
    </lineage>
</organism>
<dbReference type="InterPro" id="IPR044161">
    <property type="entry name" value="SPS"/>
</dbReference>
<protein>
    <recommendedName>
        <fullName evidence="3">Nitrogen regulatory protein areA GATA-like domain-containing protein</fullName>
    </recommendedName>
</protein>
<comment type="caution">
    <text evidence="4">The sequence shown here is derived from an EMBL/GenBank/DDBJ whole genome shotgun (WGS) entry which is preliminary data.</text>
</comment>
<dbReference type="Pfam" id="PF08550">
    <property type="entry name" value="GATA_AreA"/>
    <property type="match status" value="1"/>
</dbReference>
<dbReference type="GO" id="GO:0016757">
    <property type="term" value="F:glycosyltransferase activity"/>
    <property type="evidence" value="ECO:0007669"/>
    <property type="project" value="UniProtKB-KW"/>
</dbReference>
<dbReference type="AlphaFoldDB" id="A0AA38TJG0"/>
<keyword evidence="2" id="KW-0808">Transferase</keyword>
<keyword evidence="5" id="KW-1185">Reference proteome</keyword>
<feature type="domain" description="Nitrogen regulatory protein areA GATA-like" evidence="3">
    <location>
        <begin position="58"/>
        <end position="84"/>
    </location>
</feature>
<evidence type="ECO:0000256" key="1">
    <source>
        <dbReference type="ARBA" id="ARBA00022676"/>
    </source>
</evidence>
<proteinExistence type="predicted"/>
<dbReference type="PANTHER" id="PTHR46039:SF7">
    <property type="entry name" value="SUCROSE-PHOSPHATE SYNTHASE 2-RELATED"/>
    <property type="match status" value="1"/>
</dbReference>
<keyword evidence="1" id="KW-0328">Glycosyltransferase</keyword>